<sequence length="199" mass="22945">MPQDFRDGAFDKNWFMEAYTTLGEQRFKIVYDSAKYIAGGGLHRRSQLFADAALGRLDLEVTKNRVIDKRNKDYLLAYGLIPITDKADLLARYEYIQQYTKESKQFGAQRQASEKRSASIALLNLATNAGYCDVNRLVWNMETVKLDAIADYLQPRRLEDMEVQLIIDELGQGEIKCVKEGKVQRDIPAKYKSMNIFKR</sequence>
<reference evidence="3" key="1">
    <citation type="submission" date="2016-11" db="EMBL/GenBank/DDBJ databases">
        <authorList>
            <person name="Varghese N."/>
            <person name="Submissions S."/>
        </authorList>
    </citation>
    <scope>NUCLEOTIDE SEQUENCE [LARGE SCALE GENOMIC DNA]</scope>
    <source>
        <strain evidence="3">DSM 17957</strain>
    </source>
</reference>
<proteinExistence type="predicted"/>
<evidence type="ECO:0000313" key="2">
    <source>
        <dbReference type="EMBL" id="SHK04949.1"/>
    </source>
</evidence>
<protein>
    <recommendedName>
        <fullName evidence="1">DUF5724 domain-containing protein</fullName>
    </recommendedName>
</protein>
<organism evidence="2 3">
    <name type="scientific">Geosporobacter subterraneus DSM 17957</name>
    <dbReference type="NCBI Taxonomy" id="1121919"/>
    <lineage>
        <taxon>Bacteria</taxon>
        <taxon>Bacillati</taxon>
        <taxon>Bacillota</taxon>
        <taxon>Clostridia</taxon>
        <taxon>Peptostreptococcales</taxon>
        <taxon>Thermotaleaceae</taxon>
        <taxon>Geosporobacter</taxon>
    </lineage>
</organism>
<feature type="domain" description="DUF5724" evidence="1">
    <location>
        <begin position="2"/>
        <end position="141"/>
    </location>
</feature>
<dbReference type="STRING" id="1121919.SAMN02745975_03525"/>
<dbReference type="Pfam" id="PF18991">
    <property type="entry name" value="DUF5724"/>
    <property type="match status" value="1"/>
</dbReference>
<evidence type="ECO:0000259" key="1">
    <source>
        <dbReference type="Pfam" id="PF18991"/>
    </source>
</evidence>
<gene>
    <name evidence="2" type="ORF">SAMN02745975_03525</name>
</gene>
<dbReference type="EMBL" id="FQZV01000067">
    <property type="protein sequence ID" value="SHK04949.1"/>
    <property type="molecule type" value="Genomic_DNA"/>
</dbReference>
<keyword evidence="3" id="KW-1185">Reference proteome</keyword>
<accession>A0A1M6PAG3</accession>
<evidence type="ECO:0000313" key="3">
    <source>
        <dbReference type="Proteomes" id="UP000184536"/>
    </source>
</evidence>
<dbReference type="InterPro" id="IPR043782">
    <property type="entry name" value="DUF5724"/>
</dbReference>
<name>A0A1M6PAG3_9FIRM</name>
<dbReference type="Proteomes" id="UP000184536">
    <property type="component" value="Unassembled WGS sequence"/>
</dbReference>
<dbReference type="AlphaFoldDB" id="A0A1M6PAG3"/>